<gene>
    <name evidence="2" type="ORF">KUDE01_029639</name>
</gene>
<evidence type="ECO:0000313" key="3">
    <source>
        <dbReference type="Proteomes" id="UP001228049"/>
    </source>
</evidence>
<feature type="compositionally biased region" description="Gly residues" evidence="1">
    <location>
        <begin position="69"/>
        <end position="81"/>
    </location>
</feature>
<reference evidence="2" key="1">
    <citation type="submission" date="2023-04" db="EMBL/GenBank/DDBJ databases">
        <title>Chromosome-level genome of Chaenocephalus aceratus.</title>
        <authorList>
            <person name="Park H."/>
        </authorList>
    </citation>
    <scope>NUCLEOTIDE SEQUENCE</scope>
    <source>
        <strain evidence="2">DE</strain>
        <tissue evidence="2">Muscle</tissue>
    </source>
</reference>
<feature type="compositionally biased region" description="Polar residues" evidence="1">
    <location>
        <begin position="44"/>
        <end position="58"/>
    </location>
</feature>
<feature type="compositionally biased region" description="Basic and acidic residues" evidence="1">
    <location>
        <begin position="27"/>
        <end position="43"/>
    </location>
</feature>
<organism evidence="2 3">
    <name type="scientific">Dissostichus eleginoides</name>
    <name type="common">Patagonian toothfish</name>
    <name type="synonym">Dissostichus amissus</name>
    <dbReference type="NCBI Taxonomy" id="100907"/>
    <lineage>
        <taxon>Eukaryota</taxon>
        <taxon>Metazoa</taxon>
        <taxon>Chordata</taxon>
        <taxon>Craniata</taxon>
        <taxon>Vertebrata</taxon>
        <taxon>Euteleostomi</taxon>
        <taxon>Actinopterygii</taxon>
        <taxon>Neopterygii</taxon>
        <taxon>Teleostei</taxon>
        <taxon>Neoteleostei</taxon>
        <taxon>Acanthomorphata</taxon>
        <taxon>Eupercaria</taxon>
        <taxon>Perciformes</taxon>
        <taxon>Notothenioidei</taxon>
        <taxon>Nototheniidae</taxon>
        <taxon>Dissostichus</taxon>
    </lineage>
</organism>
<comment type="caution">
    <text evidence="2">The sequence shown here is derived from an EMBL/GenBank/DDBJ whole genome shotgun (WGS) entry which is preliminary data.</text>
</comment>
<feature type="region of interest" description="Disordered" evidence="1">
    <location>
        <begin position="1"/>
        <end position="81"/>
    </location>
</feature>
<protein>
    <submittedName>
        <fullName evidence="2">LMBR1 domain containing protein 2 like</fullName>
    </submittedName>
</protein>
<evidence type="ECO:0000256" key="1">
    <source>
        <dbReference type="SAM" id="MobiDB-lite"/>
    </source>
</evidence>
<evidence type="ECO:0000313" key="2">
    <source>
        <dbReference type="EMBL" id="KAK1885921.1"/>
    </source>
</evidence>
<feature type="compositionally biased region" description="Polar residues" evidence="1">
    <location>
        <begin position="1"/>
        <end position="10"/>
    </location>
</feature>
<dbReference type="Proteomes" id="UP001228049">
    <property type="component" value="Unassembled WGS sequence"/>
</dbReference>
<accession>A0AAD9F2I7</accession>
<sequence>MERRQQQSVRCATGVRVRGAQDLSSRAQHEQQRRQEATSRRENTGSNEPTEISSNKQGQEAGDANIQEGRGGLSVTGRGGQ</sequence>
<keyword evidence="3" id="KW-1185">Reference proteome</keyword>
<name>A0AAD9F2I7_DISEL</name>
<dbReference type="AlphaFoldDB" id="A0AAD9F2I7"/>
<proteinExistence type="predicted"/>
<dbReference type="EMBL" id="JASDAP010000020">
    <property type="protein sequence ID" value="KAK1885921.1"/>
    <property type="molecule type" value="Genomic_DNA"/>
</dbReference>